<evidence type="ECO:0000313" key="3">
    <source>
        <dbReference type="EMBL" id="GCD94599.1"/>
    </source>
</evidence>
<protein>
    <submittedName>
        <fullName evidence="3">Uncharacterized protein</fullName>
    </submittedName>
</protein>
<evidence type="ECO:0000313" key="4">
    <source>
        <dbReference type="Proteomes" id="UP000286931"/>
    </source>
</evidence>
<evidence type="ECO:0000256" key="1">
    <source>
        <dbReference type="SAM" id="MobiDB-lite"/>
    </source>
</evidence>
<comment type="caution">
    <text evidence="3">The sequence shown here is derived from an EMBL/GenBank/DDBJ whole genome shotgun (WGS) entry which is preliminary data.</text>
</comment>
<keyword evidence="2" id="KW-0812">Transmembrane</keyword>
<dbReference type="RefSeq" id="WP_126636783.1">
    <property type="nucleotide sequence ID" value="NZ_BIFH01000016.1"/>
</dbReference>
<keyword evidence="2" id="KW-0472">Membrane</keyword>
<keyword evidence="4" id="KW-1185">Reference proteome</keyword>
<keyword evidence="2" id="KW-1133">Transmembrane helix</keyword>
<proteinExistence type="predicted"/>
<feature type="region of interest" description="Disordered" evidence="1">
    <location>
        <begin position="1"/>
        <end position="37"/>
    </location>
</feature>
<feature type="transmembrane region" description="Helical" evidence="2">
    <location>
        <begin position="52"/>
        <end position="69"/>
    </location>
</feature>
<accession>A0A401YJ99</accession>
<evidence type="ECO:0000256" key="2">
    <source>
        <dbReference type="SAM" id="Phobius"/>
    </source>
</evidence>
<reference evidence="3 4" key="1">
    <citation type="submission" date="2018-12" db="EMBL/GenBank/DDBJ databases">
        <title>Draft genome sequence of Embleya hyalina NBRC 13850T.</title>
        <authorList>
            <person name="Komaki H."/>
            <person name="Hosoyama A."/>
            <person name="Kimura A."/>
            <person name="Ichikawa N."/>
            <person name="Tamura T."/>
        </authorList>
    </citation>
    <scope>NUCLEOTIDE SEQUENCE [LARGE SCALE GENOMIC DNA]</scope>
    <source>
        <strain evidence="3 4">NBRC 13850</strain>
    </source>
</reference>
<name>A0A401YJ99_9ACTN</name>
<gene>
    <name evidence="3" type="ORF">EHYA_02268</name>
</gene>
<dbReference type="Proteomes" id="UP000286931">
    <property type="component" value="Unassembled WGS sequence"/>
</dbReference>
<organism evidence="3 4">
    <name type="scientific">Embleya hyalina</name>
    <dbReference type="NCBI Taxonomy" id="516124"/>
    <lineage>
        <taxon>Bacteria</taxon>
        <taxon>Bacillati</taxon>
        <taxon>Actinomycetota</taxon>
        <taxon>Actinomycetes</taxon>
        <taxon>Kitasatosporales</taxon>
        <taxon>Streptomycetaceae</taxon>
        <taxon>Embleya</taxon>
    </lineage>
</organism>
<dbReference type="EMBL" id="BIFH01000016">
    <property type="protein sequence ID" value="GCD94599.1"/>
    <property type="molecule type" value="Genomic_DNA"/>
</dbReference>
<dbReference type="AlphaFoldDB" id="A0A401YJ99"/>
<sequence length="94" mass="9760">MAGDAGIHAARRGATLRDDPLGRTIPGERAGLGERIDPGGVRRLGAAARQGLLLLLLVVVAAGLAAVYPDQAHQAFDRSRPVLDLMLGSLGDVR</sequence>